<sequence length="136" mass="15482">MAETQNLSDRDESFDSSDSDNEDVQVQVQDPILTARNAGASLSVPAKANIARKRKLPTNQGKYNQRGNKTIANTTAWDRLKDFPNHHFTVIDRKLRCNACNEELSLKKSSVKKHIESKKHKKGFLILQRANHKTRQ</sequence>
<feature type="compositionally biased region" description="Polar residues" evidence="1">
    <location>
        <begin position="57"/>
        <end position="68"/>
    </location>
</feature>
<evidence type="ECO:0000313" key="2">
    <source>
        <dbReference type="EMBL" id="CAB4035536.1"/>
    </source>
</evidence>
<feature type="region of interest" description="Disordered" evidence="1">
    <location>
        <begin position="49"/>
        <end position="68"/>
    </location>
</feature>
<feature type="compositionally biased region" description="Acidic residues" evidence="1">
    <location>
        <begin position="14"/>
        <end position="23"/>
    </location>
</feature>
<protein>
    <submittedName>
        <fullName evidence="2">Uncharacterized protein</fullName>
    </submittedName>
</protein>
<evidence type="ECO:0000256" key="1">
    <source>
        <dbReference type="SAM" id="MobiDB-lite"/>
    </source>
</evidence>
<dbReference type="AlphaFoldDB" id="A0A6S7JS20"/>
<dbReference type="OrthoDB" id="6007883at2759"/>
<feature type="region of interest" description="Disordered" evidence="1">
    <location>
        <begin position="1"/>
        <end position="41"/>
    </location>
</feature>
<dbReference type="Proteomes" id="UP001152795">
    <property type="component" value="Unassembled WGS sequence"/>
</dbReference>
<keyword evidence="3" id="KW-1185">Reference proteome</keyword>
<reference evidence="2" key="1">
    <citation type="submission" date="2020-04" db="EMBL/GenBank/DDBJ databases">
        <authorList>
            <person name="Alioto T."/>
            <person name="Alioto T."/>
            <person name="Gomez Garrido J."/>
        </authorList>
    </citation>
    <scope>NUCLEOTIDE SEQUENCE</scope>
    <source>
        <strain evidence="2">A484AB</strain>
    </source>
</reference>
<proteinExistence type="predicted"/>
<gene>
    <name evidence="2" type="ORF">PACLA_8A081931</name>
</gene>
<dbReference type="EMBL" id="CACRXK020021139">
    <property type="protein sequence ID" value="CAB4035536.1"/>
    <property type="molecule type" value="Genomic_DNA"/>
</dbReference>
<organism evidence="2 3">
    <name type="scientific">Paramuricea clavata</name>
    <name type="common">Red gorgonian</name>
    <name type="synonym">Violescent sea-whip</name>
    <dbReference type="NCBI Taxonomy" id="317549"/>
    <lineage>
        <taxon>Eukaryota</taxon>
        <taxon>Metazoa</taxon>
        <taxon>Cnidaria</taxon>
        <taxon>Anthozoa</taxon>
        <taxon>Octocorallia</taxon>
        <taxon>Malacalcyonacea</taxon>
        <taxon>Plexauridae</taxon>
        <taxon>Paramuricea</taxon>
    </lineage>
</organism>
<comment type="caution">
    <text evidence="2">The sequence shown here is derived from an EMBL/GenBank/DDBJ whole genome shotgun (WGS) entry which is preliminary data.</text>
</comment>
<evidence type="ECO:0000313" key="3">
    <source>
        <dbReference type="Proteomes" id="UP001152795"/>
    </source>
</evidence>
<name>A0A6S7JS20_PARCT</name>
<accession>A0A6S7JS20</accession>